<gene>
    <name evidence="2" type="ORF">RHODGE_RHODGE_00987</name>
</gene>
<dbReference type="Proteomes" id="UP000289200">
    <property type="component" value="Unassembled WGS sequence"/>
</dbReference>
<feature type="region of interest" description="Disordered" evidence="1">
    <location>
        <begin position="1"/>
        <end position="76"/>
    </location>
</feature>
<protein>
    <submittedName>
        <fullName evidence="2">Uncharacterized protein</fullName>
    </submittedName>
</protein>
<comment type="caution">
    <text evidence="2">The sequence shown here is derived from an EMBL/GenBank/DDBJ whole genome shotgun (WGS) entry which is preliminary data.</text>
</comment>
<evidence type="ECO:0000313" key="2">
    <source>
        <dbReference type="EMBL" id="VCU07926.1"/>
    </source>
</evidence>
<dbReference type="EMBL" id="UWOC01000073">
    <property type="protein sequence ID" value="VCU07926.1"/>
    <property type="molecule type" value="Genomic_DNA"/>
</dbReference>
<evidence type="ECO:0000256" key="1">
    <source>
        <dbReference type="SAM" id="MobiDB-lite"/>
    </source>
</evidence>
<reference evidence="3" key="1">
    <citation type="submission" date="2018-10" db="EMBL/GenBank/DDBJ databases">
        <authorList>
            <person name="Peiro R."/>
            <person name="Begona"/>
            <person name="Cbmso G."/>
            <person name="Lopez M."/>
            <person name="Gonzalez S."/>
            <person name="Sacristan E."/>
            <person name="Castillo E."/>
        </authorList>
    </citation>
    <scope>NUCLEOTIDE SEQUENCE [LARGE SCALE GENOMIC DNA]</scope>
</reference>
<feature type="compositionally biased region" description="Polar residues" evidence="1">
    <location>
        <begin position="43"/>
        <end position="58"/>
    </location>
</feature>
<name>A0A447CRS6_9BRAD</name>
<evidence type="ECO:0000313" key="3">
    <source>
        <dbReference type="Proteomes" id="UP000289200"/>
    </source>
</evidence>
<keyword evidence="3" id="KW-1185">Reference proteome</keyword>
<organism evidence="2 3">
    <name type="scientific">Rhodoplanes serenus</name>
    <dbReference type="NCBI Taxonomy" id="200615"/>
    <lineage>
        <taxon>Bacteria</taxon>
        <taxon>Pseudomonadati</taxon>
        <taxon>Pseudomonadota</taxon>
        <taxon>Alphaproteobacteria</taxon>
        <taxon>Hyphomicrobiales</taxon>
        <taxon>Nitrobacteraceae</taxon>
        <taxon>Rhodoplanes</taxon>
    </lineage>
</organism>
<feature type="compositionally biased region" description="Low complexity" evidence="1">
    <location>
        <begin position="1"/>
        <end position="31"/>
    </location>
</feature>
<accession>A0A447CRS6</accession>
<sequence>MSAASARSAASRAAIPSSASRIASMSAMSRSLGAFTEAPRRGSMTTRPTCSNRRSASRTGDRLVRNRLAMSGSDSR</sequence>
<dbReference type="AlphaFoldDB" id="A0A447CRS6"/>
<proteinExistence type="predicted"/>